<evidence type="ECO:0000313" key="3">
    <source>
        <dbReference type="EMBL" id="MBJ3785160.1"/>
    </source>
</evidence>
<name>A0A934MLH1_9HYPH</name>
<dbReference type="AlphaFoldDB" id="A0A934MLH1"/>
<protein>
    <submittedName>
        <fullName evidence="3">DUF1214 domain-containing protein</fullName>
    </submittedName>
</protein>
<accession>A0A934MLH1</accession>
<proteinExistence type="predicted"/>
<dbReference type="SUPFAM" id="SSF160935">
    <property type="entry name" value="VPA0735-like"/>
    <property type="match status" value="1"/>
</dbReference>
<feature type="domain" description="DUF1214" evidence="2">
    <location>
        <begin position="72"/>
        <end position="170"/>
    </location>
</feature>
<dbReference type="Pfam" id="PF06742">
    <property type="entry name" value="DUF1214"/>
    <property type="match status" value="1"/>
</dbReference>
<evidence type="ECO:0000259" key="2">
    <source>
        <dbReference type="Pfam" id="PF06742"/>
    </source>
</evidence>
<dbReference type="Proteomes" id="UP000602124">
    <property type="component" value="Unassembled WGS sequence"/>
</dbReference>
<gene>
    <name evidence="3" type="ORF">JEQ47_10545</name>
</gene>
<dbReference type="InterPro" id="IPR037049">
    <property type="entry name" value="DUF1214_C_sf"/>
</dbReference>
<reference evidence="3" key="1">
    <citation type="submission" date="2020-12" db="EMBL/GenBank/DDBJ databases">
        <title>Devosia sp. MSA67 isolated from Mo River.</title>
        <authorList>
            <person name="Ma F."/>
            <person name="Zi Z."/>
        </authorList>
    </citation>
    <scope>NUCLEOTIDE SEQUENCE</scope>
    <source>
        <strain evidence="3">MSA67</strain>
    </source>
</reference>
<keyword evidence="1" id="KW-1133">Transmembrane helix</keyword>
<comment type="caution">
    <text evidence="3">The sequence shown here is derived from an EMBL/GenBank/DDBJ whole genome shotgun (WGS) entry which is preliminary data.</text>
</comment>
<feature type="transmembrane region" description="Helical" evidence="1">
    <location>
        <begin position="7"/>
        <end position="26"/>
    </location>
</feature>
<dbReference type="EMBL" id="JAEKMH010000002">
    <property type="protein sequence ID" value="MBJ3785160.1"/>
    <property type="molecule type" value="Genomic_DNA"/>
</dbReference>
<dbReference type="PIRSF" id="PIRSF009471">
    <property type="entry name" value="UCP009471"/>
    <property type="match status" value="1"/>
</dbReference>
<evidence type="ECO:0000256" key="1">
    <source>
        <dbReference type="SAM" id="Phobius"/>
    </source>
</evidence>
<dbReference type="InterPro" id="IPR010621">
    <property type="entry name" value="DUF1214"/>
</dbReference>
<evidence type="ECO:0000313" key="4">
    <source>
        <dbReference type="Proteomes" id="UP000602124"/>
    </source>
</evidence>
<sequence>MRFVLRLLMSIAVALAVGFGLSYYALTDGRLFGAATIGPWTAWPDIGAPSPNPYTNGHIAREAALQLGRSEGLRFVATTDSANAPLDLNCTYRLEGHVPVSTFWTLAAIDDDWINLAAPETDAALRSSEVIRSPDGSLSILVGTRLVPGTWLELAGSGAFSLVLTLYDTTALSSFSSDISMPSIVREECA</sequence>
<organism evidence="3 4">
    <name type="scientific">Devosia sediminis</name>
    <dbReference type="NCBI Taxonomy" id="2798801"/>
    <lineage>
        <taxon>Bacteria</taxon>
        <taxon>Pseudomonadati</taxon>
        <taxon>Pseudomonadota</taxon>
        <taxon>Alphaproteobacteria</taxon>
        <taxon>Hyphomicrobiales</taxon>
        <taxon>Devosiaceae</taxon>
        <taxon>Devosia</taxon>
    </lineage>
</organism>
<dbReference type="InterPro" id="IPR012038">
    <property type="entry name" value="UCP009471"/>
</dbReference>
<keyword evidence="1" id="KW-0472">Membrane</keyword>
<dbReference type="Gene3D" id="2.60.120.600">
    <property type="entry name" value="Domain of unknown function DUF1214, C-terminal domain"/>
    <property type="match status" value="1"/>
</dbReference>
<dbReference type="RefSeq" id="WP_198876357.1">
    <property type="nucleotide sequence ID" value="NZ_JAEKMH010000002.1"/>
</dbReference>
<keyword evidence="4" id="KW-1185">Reference proteome</keyword>
<keyword evidence="1" id="KW-0812">Transmembrane</keyword>